<dbReference type="OrthoDB" id="3038503at2759"/>
<organism evidence="3 4">
    <name type="scientific">Suillus discolor</name>
    <dbReference type="NCBI Taxonomy" id="1912936"/>
    <lineage>
        <taxon>Eukaryota</taxon>
        <taxon>Fungi</taxon>
        <taxon>Dikarya</taxon>
        <taxon>Basidiomycota</taxon>
        <taxon>Agaricomycotina</taxon>
        <taxon>Agaricomycetes</taxon>
        <taxon>Agaricomycetidae</taxon>
        <taxon>Boletales</taxon>
        <taxon>Suillineae</taxon>
        <taxon>Suillaceae</taxon>
        <taxon>Suillus</taxon>
    </lineage>
</organism>
<keyword evidence="4" id="KW-1185">Reference proteome</keyword>
<feature type="domain" description="DUF6533" evidence="2">
    <location>
        <begin position="22"/>
        <end position="67"/>
    </location>
</feature>
<dbReference type="Proteomes" id="UP000823399">
    <property type="component" value="Unassembled WGS sequence"/>
</dbReference>
<keyword evidence="1" id="KW-1133">Transmembrane helix</keyword>
<keyword evidence="1" id="KW-0812">Transmembrane</keyword>
<evidence type="ECO:0000259" key="2">
    <source>
        <dbReference type="Pfam" id="PF20151"/>
    </source>
</evidence>
<sequence length="185" mass="21480">MTVVSNDPSFWPIISSNIFFTYWAVASSVVVVYDWALTIGQEIELIWKQRWSLMTMLYLVIRYVGIVPHSVVSVLPSMPSVSLTDAVSILQPFHAYPMNTLMCRGEHYCGLYNKWNKHYRGCHAGRHHDCSVVCHVSEIQDDAYLHCYYFLGCHYRLWSNCGNRTRAHHSRGADTLWHINVQIRI</sequence>
<dbReference type="AlphaFoldDB" id="A0A9P7F234"/>
<proteinExistence type="predicted"/>
<gene>
    <name evidence="3" type="ORF">F5147DRAFT_310865</name>
</gene>
<name>A0A9P7F234_9AGAM</name>
<evidence type="ECO:0000313" key="4">
    <source>
        <dbReference type="Proteomes" id="UP000823399"/>
    </source>
</evidence>
<feature type="transmembrane region" description="Helical" evidence="1">
    <location>
        <begin position="20"/>
        <end position="39"/>
    </location>
</feature>
<evidence type="ECO:0000313" key="3">
    <source>
        <dbReference type="EMBL" id="KAG2101563.1"/>
    </source>
</evidence>
<evidence type="ECO:0000256" key="1">
    <source>
        <dbReference type="SAM" id="Phobius"/>
    </source>
</evidence>
<feature type="transmembrane region" description="Helical" evidence="1">
    <location>
        <begin position="51"/>
        <end position="72"/>
    </location>
</feature>
<dbReference type="InterPro" id="IPR045340">
    <property type="entry name" value="DUF6533"/>
</dbReference>
<reference evidence="3" key="1">
    <citation type="journal article" date="2020" name="New Phytol.">
        <title>Comparative genomics reveals dynamic genome evolution in host specialist ectomycorrhizal fungi.</title>
        <authorList>
            <person name="Lofgren L.A."/>
            <person name="Nguyen N.H."/>
            <person name="Vilgalys R."/>
            <person name="Ruytinx J."/>
            <person name="Liao H.L."/>
            <person name="Branco S."/>
            <person name="Kuo A."/>
            <person name="LaButti K."/>
            <person name="Lipzen A."/>
            <person name="Andreopoulos W."/>
            <person name="Pangilinan J."/>
            <person name="Riley R."/>
            <person name="Hundley H."/>
            <person name="Na H."/>
            <person name="Barry K."/>
            <person name="Grigoriev I.V."/>
            <person name="Stajich J.E."/>
            <person name="Kennedy P.G."/>
        </authorList>
    </citation>
    <scope>NUCLEOTIDE SEQUENCE</scope>
    <source>
        <strain evidence="3">FC423</strain>
    </source>
</reference>
<accession>A0A9P7F234</accession>
<dbReference type="RefSeq" id="XP_041289890.1">
    <property type="nucleotide sequence ID" value="XM_041429160.1"/>
</dbReference>
<dbReference type="EMBL" id="JABBWM010000050">
    <property type="protein sequence ID" value="KAG2101563.1"/>
    <property type="molecule type" value="Genomic_DNA"/>
</dbReference>
<dbReference type="GeneID" id="64691419"/>
<comment type="caution">
    <text evidence="3">The sequence shown here is derived from an EMBL/GenBank/DDBJ whole genome shotgun (WGS) entry which is preliminary data.</text>
</comment>
<keyword evidence="1" id="KW-0472">Membrane</keyword>
<dbReference type="Pfam" id="PF20151">
    <property type="entry name" value="DUF6533"/>
    <property type="match status" value="1"/>
</dbReference>
<protein>
    <recommendedName>
        <fullName evidence="2">DUF6533 domain-containing protein</fullName>
    </recommendedName>
</protein>